<feature type="compositionally biased region" description="Polar residues" evidence="1">
    <location>
        <begin position="30"/>
        <end position="44"/>
    </location>
</feature>
<proteinExistence type="predicted"/>
<accession>A0ABD2Z4G6</accession>
<name>A0ABD2Z4G6_9GENT</name>
<gene>
    <name evidence="2" type="ORF">ACH5RR_025942</name>
</gene>
<keyword evidence="3" id="KW-1185">Reference proteome</keyword>
<dbReference type="Proteomes" id="UP001630127">
    <property type="component" value="Unassembled WGS sequence"/>
</dbReference>
<comment type="caution">
    <text evidence="2">The sequence shown here is derived from an EMBL/GenBank/DDBJ whole genome shotgun (WGS) entry which is preliminary data.</text>
</comment>
<evidence type="ECO:0000256" key="1">
    <source>
        <dbReference type="SAM" id="MobiDB-lite"/>
    </source>
</evidence>
<organism evidence="2 3">
    <name type="scientific">Cinchona calisaya</name>
    <dbReference type="NCBI Taxonomy" id="153742"/>
    <lineage>
        <taxon>Eukaryota</taxon>
        <taxon>Viridiplantae</taxon>
        <taxon>Streptophyta</taxon>
        <taxon>Embryophyta</taxon>
        <taxon>Tracheophyta</taxon>
        <taxon>Spermatophyta</taxon>
        <taxon>Magnoliopsida</taxon>
        <taxon>eudicotyledons</taxon>
        <taxon>Gunneridae</taxon>
        <taxon>Pentapetalae</taxon>
        <taxon>asterids</taxon>
        <taxon>lamiids</taxon>
        <taxon>Gentianales</taxon>
        <taxon>Rubiaceae</taxon>
        <taxon>Cinchonoideae</taxon>
        <taxon>Cinchoneae</taxon>
        <taxon>Cinchona</taxon>
    </lineage>
</organism>
<dbReference type="AlphaFoldDB" id="A0ABD2Z4G6"/>
<evidence type="ECO:0000313" key="3">
    <source>
        <dbReference type="Proteomes" id="UP001630127"/>
    </source>
</evidence>
<sequence>MHSGITRTQTFSSSNARDNVGPLGHGTPLDFSSSHAGDNASPSRYGTPLGFSLSHAQDNAGGLRARLTETTRHVVGVAIRVVLALLECLHARG</sequence>
<dbReference type="EMBL" id="JBJUIK010000011">
    <property type="protein sequence ID" value="KAL3513225.1"/>
    <property type="molecule type" value="Genomic_DNA"/>
</dbReference>
<evidence type="ECO:0000313" key="2">
    <source>
        <dbReference type="EMBL" id="KAL3513225.1"/>
    </source>
</evidence>
<reference evidence="2 3" key="1">
    <citation type="submission" date="2024-11" db="EMBL/GenBank/DDBJ databases">
        <title>A near-complete genome assembly of Cinchona calisaya.</title>
        <authorList>
            <person name="Lian D.C."/>
            <person name="Zhao X.W."/>
            <person name="Wei L."/>
        </authorList>
    </citation>
    <scope>NUCLEOTIDE SEQUENCE [LARGE SCALE GENOMIC DNA]</scope>
    <source>
        <tissue evidence="2">Nenye</tissue>
    </source>
</reference>
<protein>
    <submittedName>
        <fullName evidence="2">Uncharacterized protein</fullName>
    </submittedName>
</protein>
<feature type="region of interest" description="Disordered" evidence="1">
    <location>
        <begin position="1"/>
        <end position="52"/>
    </location>
</feature>
<feature type="compositionally biased region" description="Polar residues" evidence="1">
    <location>
        <begin position="1"/>
        <end position="17"/>
    </location>
</feature>